<feature type="non-terminal residue" evidence="1">
    <location>
        <position position="1"/>
    </location>
</feature>
<proteinExistence type="predicted"/>
<dbReference type="Proteomes" id="UP000237105">
    <property type="component" value="Unassembled WGS sequence"/>
</dbReference>
<organism evidence="1 2">
    <name type="scientific">Parasponia andersonii</name>
    <name type="common">Sponia andersonii</name>
    <dbReference type="NCBI Taxonomy" id="3476"/>
    <lineage>
        <taxon>Eukaryota</taxon>
        <taxon>Viridiplantae</taxon>
        <taxon>Streptophyta</taxon>
        <taxon>Embryophyta</taxon>
        <taxon>Tracheophyta</taxon>
        <taxon>Spermatophyta</taxon>
        <taxon>Magnoliopsida</taxon>
        <taxon>eudicotyledons</taxon>
        <taxon>Gunneridae</taxon>
        <taxon>Pentapetalae</taxon>
        <taxon>rosids</taxon>
        <taxon>fabids</taxon>
        <taxon>Rosales</taxon>
        <taxon>Cannabaceae</taxon>
        <taxon>Parasponia</taxon>
    </lineage>
</organism>
<sequence>INPIKGYKICSKRLFGCLCWGGQNEVIRYSYIILEPAIIPRVAESSCKRNLDLIMEWELLQFPAEKTSSSILFLD</sequence>
<keyword evidence="2" id="KW-1185">Reference proteome</keyword>
<reference evidence="2" key="1">
    <citation type="submission" date="2016-06" db="EMBL/GenBank/DDBJ databases">
        <title>Parallel loss of symbiosis genes in relatives of nitrogen-fixing non-legume Parasponia.</title>
        <authorList>
            <person name="Van Velzen R."/>
            <person name="Holmer R."/>
            <person name="Bu F."/>
            <person name="Rutten L."/>
            <person name="Van Zeijl A."/>
            <person name="Liu W."/>
            <person name="Santuari L."/>
            <person name="Cao Q."/>
            <person name="Sharma T."/>
            <person name="Shen D."/>
            <person name="Roswanjaya Y."/>
            <person name="Wardhani T."/>
            <person name="Kalhor M.S."/>
            <person name="Jansen J."/>
            <person name="Van den Hoogen J."/>
            <person name="Gungor B."/>
            <person name="Hartog M."/>
            <person name="Hontelez J."/>
            <person name="Verver J."/>
            <person name="Yang W.-C."/>
            <person name="Schijlen E."/>
            <person name="Repin R."/>
            <person name="Schilthuizen M."/>
            <person name="Schranz E."/>
            <person name="Heidstra R."/>
            <person name="Miyata K."/>
            <person name="Fedorova E."/>
            <person name="Kohlen W."/>
            <person name="Bisseling T."/>
            <person name="Smit S."/>
            <person name="Geurts R."/>
        </authorList>
    </citation>
    <scope>NUCLEOTIDE SEQUENCE [LARGE SCALE GENOMIC DNA]</scope>
    <source>
        <strain evidence="2">cv. WU1-14</strain>
    </source>
</reference>
<dbReference type="AlphaFoldDB" id="A0A2P5ARF5"/>
<comment type="caution">
    <text evidence="1">The sequence shown here is derived from an EMBL/GenBank/DDBJ whole genome shotgun (WGS) entry which is preliminary data.</text>
</comment>
<evidence type="ECO:0000313" key="1">
    <source>
        <dbReference type="EMBL" id="PON39115.1"/>
    </source>
</evidence>
<evidence type="ECO:0000313" key="2">
    <source>
        <dbReference type="Proteomes" id="UP000237105"/>
    </source>
</evidence>
<protein>
    <submittedName>
        <fullName evidence="1">Uncharacterized protein</fullName>
    </submittedName>
</protein>
<dbReference type="EMBL" id="JXTB01000475">
    <property type="protein sequence ID" value="PON39115.1"/>
    <property type="molecule type" value="Genomic_DNA"/>
</dbReference>
<accession>A0A2P5ARF5</accession>
<gene>
    <name evidence="1" type="ORF">PanWU01x14_307530</name>
</gene>
<name>A0A2P5ARF5_PARAD</name>